<dbReference type="WBParaSite" id="ES5_v2.g7239.t1">
    <property type="protein sequence ID" value="ES5_v2.g7239.t1"/>
    <property type="gene ID" value="ES5_v2.g7239"/>
</dbReference>
<organism evidence="1 2">
    <name type="scientific">Panagrolaimus sp. ES5</name>
    <dbReference type="NCBI Taxonomy" id="591445"/>
    <lineage>
        <taxon>Eukaryota</taxon>
        <taxon>Metazoa</taxon>
        <taxon>Ecdysozoa</taxon>
        <taxon>Nematoda</taxon>
        <taxon>Chromadorea</taxon>
        <taxon>Rhabditida</taxon>
        <taxon>Tylenchina</taxon>
        <taxon>Panagrolaimomorpha</taxon>
        <taxon>Panagrolaimoidea</taxon>
        <taxon>Panagrolaimidae</taxon>
        <taxon>Panagrolaimus</taxon>
    </lineage>
</organism>
<accession>A0AC34GRU2</accession>
<sequence>MWTPYYLSSTTELNFNREQKKVVEQIQESIQNPYDWQGNKNEYFSSTPRQPQYKYPSEYFAAAQNQQRNHQRINNNYNSRLFSANINRERLSPYSPPQNYNQQNPNYKYEQWPQQGEQSRQQQSISMSSNTEQQRNQIEPPQPYKGNTQYNNNQQAQHGRQIWEKPPNGGSFSPYSNEG</sequence>
<name>A0AC34GRU2_9BILA</name>
<evidence type="ECO:0000313" key="1">
    <source>
        <dbReference type="Proteomes" id="UP000887579"/>
    </source>
</evidence>
<proteinExistence type="predicted"/>
<evidence type="ECO:0000313" key="2">
    <source>
        <dbReference type="WBParaSite" id="ES5_v2.g7239.t1"/>
    </source>
</evidence>
<dbReference type="Proteomes" id="UP000887579">
    <property type="component" value="Unplaced"/>
</dbReference>
<reference evidence="2" key="1">
    <citation type="submission" date="2022-11" db="UniProtKB">
        <authorList>
            <consortium name="WormBaseParasite"/>
        </authorList>
    </citation>
    <scope>IDENTIFICATION</scope>
</reference>
<protein>
    <submittedName>
        <fullName evidence="2">Uncharacterized protein</fullName>
    </submittedName>
</protein>